<dbReference type="EMBL" id="WSRQ01000006">
    <property type="protein sequence ID" value="MVX63122.1"/>
    <property type="molecule type" value="Genomic_DNA"/>
</dbReference>
<gene>
    <name evidence="2" type="ORF">GKZ28_05345</name>
</gene>
<sequence length="160" mass="18909">MTRYEKLLIEAEKEGIEILEINLGTNKKCGKCIDNTIIINNNLSNVEKHEILAEELGHYKTSIGNIIDQSKIKNRKQEFKARRKGYKFILEPLDLIYAFKFGCNNINEMADFFEITLRELLNIIEDFRKQYGIGKKFGKYYIRFEPNLGFSEIFDNEYIY</sequence>
<accession>A0A964RK92</accession>
<evidence type="ECO:0000259" key="1">
    <source>
        <dbReference type="Pfam" id="PF06114"/>
    </source>
</evidence>
<dbReference type="AlphaFoldDB" id="A0A964RK92"/>
<dbReference type="Proteomes" id="UP000656077">
    <property type="component" value="Unassembled WGS sequence"/>
</dbReference>
<dbReference type="Pfam" id="PF06114">
    <property type="entry name" value="Peptidase_M78"/>
    <property type="match status" value="1"/>
</dbReference>
<evidence type="ECO:0000313" key="3">
    <source>
        <dbReference type="Proteomes" id="UP000656077"/>
    </source>
</evidence>
<organism evidence="2 3">
    <name type="scientific">Clostridium chromiireducens</name>
    <dbReference type="NCBI Taxonomy" id="225345"/>
    <lineage>
        <taxon>Bacteria</taxon>
        <taxon>Bacillati</taxon>
        <taxon>Bacillota</taxon>
        <taxon>Clostridia</taxon>
        <taxon>Eubacteriales</taxon>
        <taxon>Clostridiaceae</taxon>
        <taxon>Clostridium</taxon>
    </lineage>
</organism>
<comment type="caution">
    <text evidence="2">The sequence shown here is derived from an EMBL/GenBank/DDBJ whole genome shotgun (WGS) entry which is preliminary data.</text>
</comment>
<feature type="domain" description="IrrE N-terminal-like" evidence="1">
    <location>
        <begin position="11"/>
        <end position="96"/>
    </location>
</feature>
<evidence type="ECO:0000313" key="2">
    <source>
        <dbReference type="EMBL" id="MVX63122.1"/>
    </source>
</evidence>
<name>A0A964RK92_9CLOT</name>
<reference evidence="2" key="1">
    <citation type="submission" date="2019-12" db="EMBL/GenBank/DDBJ databases">
        <title>Microbes associate with the intestines of laboratory mice.</title>
        <authorList>
            <person name="Navarre W."/>
            <person name="Wong E."/>
        </authorList>
    </citation>
    <scope>NUCLEOTIDE SEQUENCE</scope>
    <source>
        <strain evidence="2">NM79_F5</strain>
    </source>
</reference>
<proteinExistence type="predicted"/>
<dbReference type="RefSeq" id="WP_160358321.1">
    <property type="nucleotide sequence ID" value="NZ_WSRQ01000006.1"/>
</dbReference>
<dbReference type="InterPro" id="IPR010359">
    <property type="entry name" value="IrrE_HExxH"/>
</dbReference>
<protein>
    <recommendedName>
        <fullName evidence="1">IrrE N-terminal-like domain-containing protein</fullName>
    </recommendedName>
</protein>